<protein>
    <submittedName>
        <fullName evidence="1">Uncharacterized protein</fullName>
    </submittedName>
</protein>
<proteinExistence type="predicted"/>
<accession>A0A090T2G0</accession>
<evidence type="ECO:0000313" key="1">
    <source>
        <dbReference type="EMBL" id="GAL34141.1"/>
    </source>
</evidence>
<gene>
    <name evidence="1" type="ORF">JCM19240_1049</name>
</gene>
<dbReference type="AlphaFoldDB" id="A0A090T2G0"/>
<name>A0A090T2G0_9VIBR</name>
<dbReference type="OrthoDB" id="5879385at2"/>
<organism evidence="1 2">
    <name type="scientific">Vibrio maritimus</name>
    <dbReference type="NCBI Taxonomy" id="990268"/>
    <lineage>
        <taxon>Bacteria</taxon>
        <taxon>Pseudomonadati</taxon>
        <taxon>Pseudomonadota</taxon>
        <taxon>Gammaproteobacteria</taxon>
        <taxon>Vibrionales</taxon>
        <taxon>Vibrionaceae</taxon>
        <taxon>Vibrio</taxon>
    </lineage>
</organism>
<reference evidence="1" key="2">
    <citation type="submission" date="2014-09" db="EMBL/GenBank/DDBJ databases">
        <authorList>
            <consortium name="NBRP consortium"/>
            <person name="Sawabe T."/>
            <person name="Meirelles P."/>
            <person name="Nakanishi M."/>
            <person name="Sayaka M."/>
            <person name="Hattori M."/>
            <person name="Ohkuma M."/>
        </authorList>
    </citation>
    <scope>NUCLEOTIDE SEQUENCE [LARGE SCALE GENOMIC DNA]</scope>
    <source>
        <strain evidence="1">JCM 19240</strain>
    </source>
</reference>
<keyword evidence="2" id="KW-1185">Reference proteome</keyword>
<dbReference type="EMBL" id="BBMT01000004">
    <property type="protein sequence ID" value="GAL34141.1"/>
    <property type="molecule type" value="Genomic_DNA"/>
</dbReference>
<evidence type="ECO:0000313" key="2">
    <source>
        <dbReference type="Proteomes" id="UP000029224"/>
    </source>
</evidence>
<dbReference type="Proteomes" id="UP000029224">
    <property type="component" value="Unassembled WGS sequence"/>
</dbReference>
<reference evidence="1" key="1">
    <citation type="submission" date="2014-09" db="EMBL/GenBank/DDBJ databases">
        <title>Vibrio maritimus JCM 19240. (C210) whole genome shotgun sequence.</title>
        <authorList>
            <person name="Sawabe T."/>
            <person name="Meirelles P."/>
            <person name="Nakanishi M."/>
            <person name="Sayaka M."/>
            <person name="Hattori M."/>
            <person name="Ohkuma M."/>
        </authorList>
    </citation>
    <scope>NUCLEOTIDE SEQUENCE [LARGE SCALE GENOMIC DNA]</scope>
    <source>
        <strain evidence="1">JCM 19240</strain>
    </source>
</reference>
<comment type="caution">
    <text evidence="1">The sequence shown here is derived from an EMBL/GenBank/DDBJ whole genome shotgun (WGS) entry which is preliminary data.</text>
</comment>
<sequence length="50" mass="5384">MTPLIAPAVIFNYKNLGAEVGMFTDVMAFSLQGNDLIPTPVITLRTTLST</sequence>